<dbReference type="SMART" id="SM00387">
    <property type="entry name" value="HATPase_c"/>
    <property type="match status" value="1"/>
</dbReference>
<evidence type="ECO:0000313" key="12">
    <source>
        <dbReference type="Proteomes" id="UP001172778"/>
    </source>
</evidence>
<dbReference type="PROSITE" id="PS50109">
    <property type="entry name" value="HIS_KIN"/>
    <property type="match status" value="1"/>
</dbReference>
<dbReference type="Gene3D" id="3.30.565.10">
    <property type="entry name" value="Histidine kinase-like ATPase, C-terminal domain"/>
    <property type="match status" value="1"/>
</dbReference>
<evidence type="ECO:0000259" key="9">
    <source>
        <dbReference type="PROSITE" id="PS50109"/>
    </source>
</evidence>
<dbReference type="SMART" id="SM00304">
    <property type="entry name" value="HAMP"/>
    <property type="match status" value="1"/>
</dbReference>
<comment type="catalytic activity">
    <reaction evidence="1">
        <text>ATP + protein L-histidine = ADP + protein N-phospho-L-histidine.</text>
        <dbReference type="EC" id="2.7.13.3"/>
    </reaction>
</comment>
<evidence type="ECO:0000313" key="11">
    <source>
        <dbReference type="EMBL" id="MDK2124642.1"/>
    </source>
</evidence>
<organism evidence="11 12">
    <name type="scientific">Parachitinimonas caeni</name>
    <dbReference type="NCBI Taxonomy" id="3031301"/>
    <lineage>
        <taxon>Bacteria</taxon>
        <taxon>Pseudomonadati</taxon>
        <taxon>Pseudomonadota</taxon>
        <taxon>Betaproteobacteria</taxon>
        <taxon>Neisseriales</taxon>
        <taxon>Chitinibacteraceae</taxon>
        <taxon>Parachitinimonas</taxon>
    </lineage>
</organism>
<dbReference type="InterPro" id="IPR003594">
    <property type="entry name" value="HATPase_dom"/>
</dbReference>
<accession>A0ABT7DX45</accession>
<keyword evidence="8" id="KW-1133">Transmembrane helix</keyword>
<comment type="caution">
    <text evidence="11">The sequence shown here is derived from an EMBL/GenBank/DDBJ whole genome shotgun (WGS) entry which is preliminary data.</text>
</comment>
<dbReference type="PROSITE" id="PS50885">
    <property type="entry name" value="HAMP"/>
    <property type="match status" value="1"/>
</dbReference>
<keyword evidence="7" id="KW-0175">Coiled coil</keyword>
<protein>
    <recommendedName>
        <fullName evidence="3">histidine kinase</fullName>
        <ecNumber evidence="3">2.7.13.3</ecNumber>
    </recommendedName>
</protein>
<dbReference type="EC" id="2.7.13.3" evidence="3"/>
<keyword evidence="6 11" id="KW-0418">Kinase</keyword>
<dbReference type="PRINTS" id="PR00344">
    <property type="entry name" value="BCTRLSENSOR"/>
</dbReference>
<dbReference type="GO" id="GO:0016301">
    <property type="term" value="F:kinase activity"/>
    <property type="evidence" value="ECO:0007669"/>
    <property type="project" value="UniProtKB-KW"/>
</dbReference>
<keyword evidence="8" id="KW-0812">Transmembrane</keyword>
<dbReference type="EMBL" id="JARRAF010000011">
    <property type="protein sequence ID" value="MDK2124642.1"/>
    <property type="molecule type" value="Genomic_DNA"/>
</dbReference>
<keyword evidence="5" id="KW-0808">Transferase</keyword>
<dbReference type="SUPFAM" id="SSF47384">
    <property type="entry name" value="Homodimeric domain of signal transducing histidine kinase"/>
    <property type="match status" value="1"/>
</dbReference>
<dbReference type="InterPro" id="IPR036890">
    <property type="entry name" value="HATPase_C_sf"/>
</dbReference>
<dbReference type="InterPro" id="IPR003660">
    <property type="entry name" value="HAMP_dom"/>
</dbReference>
<evidence type="ECO:0000256" key="5">
    <source>
        <dbReference type="ARBA" id="ARBA00022679"/>
    </source>
</evidence>
<feature type="coiled-coil region" evidence="7">
    <location>
        <begin position="243"/>
        <end position="270"/>
    </location>
</feature>
<dbReference type="RefSeq" id="WP_284100955.1">
    <property type="nucleotide sequence ID" value="NZ_JARRAF010000011.1"/>
</dbReference>
<dbReference type="InterPro" id="IPR004358">
    <property type="entry name" value="Sig_transdc_His_kin-like_C"/>
</dbReference>
<evidence type="ECO:0000256" key="2">
    <source>
        <dbReference type="ARBA" id="ARBA00004370"/>
    </source>
</evidence>
<keyword evidence="12" id="KW-1185">Reference proteome</keyword>
<dbReference type="InterPro" id="IPR003661">
    <property type="entry name" value="HisK_dim/P_dom"/>
</dbReference>
<keyword evidence="8" id="KW-0472">Membrane</keyword>
<dbReference type="Pfam" id="PF02518">
    <property type="entry name" value="HATPase_c"/>
    <property type="match status" value="1"/>
</dbReference>
<feature type="domain" description="Histidine kinase" evidence="9">
    <location>
        <begin position="279"/>
        <end position="510"/>
    </location>
</feature>
<feature type="domain" description="HAMP" evidence="10">
    <location>
        <begin position="186"/>
        <end position="241"/>
    </location>
</feature>
<reference evidence="11" key="1">
    <citation type="submission" date="2023-03" db="EMBL/GenBank/DDBJ databases">
        <title>Chitinimonas shenzhenensis gen. nov., sp. nov., a novel member of family Burkholderiaceae isolated from activated sludge collected in Shen Zhen, China.</title>
        <authorList>
            <person name="Wang X."/>
        </authorList>
    </citation>
    <scope>NUCLEOTIDE SEQUENCE</scope>
    <source>
        <strain evidence="11">DQS-5</strain>
    </source>
</reference>
<evidence type="ECO:0000256" key="8">
    <source>
        <dbReference type="SAM" id="Phobius"/>
    </source>
</evidence>
<sequence length="521" mass="57557">MDLDGPLDIHPPGDTGMFRLWQSSIGFRLNLLFVLIVTLLLTVSGMVSYFNTRHVLEEQYQEIQQRLRERLKISLPPPIWDLDTRKIEQNIEAEIKSPVRGIEVYGEENTLMAKRGAGSKDASLDKLEFHLSYQRGNENAEIGRAVAYLSRDEMNSALRVQVLYKFVEIVLLDLVLLAALSISLSRNVLSPLRQLKEALNTAAEATDSSGEIQLPEVRKDELGEVARGFNRISQRLADDLERRSVAEDQIRKAYDELKSTQDNLVQAEKLAALGSLVAGVAHEINTPVGVTVTSATLLAQETRKFKQAVDGGAVKKSDVLSYAETASESSELILANAERAAHLIQSFKLVAVDQTSEARRYFDVGGYIDEIITSLRPKFKRTSVAIKNECRADIRVDSYPGAFAQVVTNFAMNALMHAFEEGQAGLLTIRAKKEDERVVIEFEDNGRGISPEHLPRIFEPFFTTRRGTGGSGLGLNIVYNIITKKLGGQIQVKSVVGKGTLFILTLPLAAPTPGEPNHGGE</sequence>
<dbReference type="PANTHER" id="PTHR43065:SF47">
    <property type="match status" value="1"/>
</dbReference>
<dbReference type="SUPFAM" id="SSF55874">
    <property type="entry name" value="ATPase domain of HSP90 chaperone/DNA topoisomerase II/histidine kinase"/>
    <property type="match status" value="1"/>
</dbReference>
<dbReference type="CDD" id="cd06225">
    <property type="entry name" value="HAMP"/>
    <property type="match status" value="1"/>
</dbReference>
<evidence type="ECO:0000256" key="1">
    <source>
        <dbReference type="ARBA" id="ARBA00000085"/>
    </source>
</evidence>
<evidence type="ECO:0000259" key="10">
    <source>
        <dbReference type="PROSITE" id="PS50885"/>
    </source>
</evidence>
<feature type="transmembrane region" description="Helical" evidence="8">
    <location>
        <begin position="27"/>
        <end position="50"/>
    </location>
</feature>
<evidence type="ECO:0000256" key="7">
    <source>
        <dbReference type="SAM" id="Coils"/>
    </source>
</evidence>
<dbReference type="Pfam" id="PF00672">
    <property type="entry name" value="HAMP"/>
    <property type="match status" value="1"/>
</dbReference>
<name>A0ABT7DX45_9NEIS</name>
<proteinExistence type="predicted"/>
<gene>
    <name evidence="11" type="ORF">PZA18_11320</name>
</gene>
<dbReference type="Gene3D" id="1.10.287.130">
    <property type="match status" value="1"/>
</dbReference>
<evidence type="ECO:0000256" key="3">
    <source>
        <dbReference type="ARBA" id="ARBA00012438"/>
    </source>
</evidence>
<dbReference type="Proteomes" id="UP001172778">
    <property type="component" value="Unassembled WGS sequence"/>
</dbReference>
<dbReference type="InterPro" id="IPR005467">
    <property type="entry name" value="His_kinase_dom"/>
</dbReference>
<feature type="transmembrane region" description="Helical" evidence="8">
    <location>
        <begin position="162"/>
        <end position="184"/>
    </location>
</feature>
<dbReference type="PANTHER" id="PTHR43065">
    <property type="entry name" value="SENSOR HISTIDINE KINASE"/>
    <property type="match status" value="1"/>
</dbReference>
<dbReference type="Gene3D" id="6.10.340.10">
    <property type="match status" value="1"/>
</dbReference>
<evidence type="ECO:0000256" key="4">
    <source>
        <dbReference type="ARBA" id="ARBA00022553"/>
    </source>
</evidence>
<dbReference type="CDD" id="cd00082">
    <property type="entry name" value="HisKA"/>
    <property type="match status" value="1"/>
</dbReference>
<comment type="subcellular location">
    <subcellularLocation>
        <location evidence="2">Membrane</location>
    </subcellularLocation>
</comment>
<dbReference type="InterPro" id="IPR036097">
    <property type="entry name" value="HisK_dim/P_sf"/>
</dbReference>
<keyword evidence="4" id="KW-0597">Phosphoprotein</keyword>
<evidence type="ECO:0000256" key="6">
    <source>
        <dbReference type="ARBA" id="ARBA00022777"/>
    </source>
</evidence>